<dbReference type="SUPFAM" id="SSF101874">
    <property type="entry name" value="YceI-like"/>
    <property type="match status" value="1"/>
</dbReference>
<dbReference type="SMART" id="SM00867">
    <property type="entry name" value="YceI"/>
    <property type="match status" value="1"/>
</dbReference>
<dbReference type="Gene3D" id="2.40.128.110">
    <property type="entry name" value="Lipid/polyisoprenoid-binding, YceI-like"/>
    <property type="match status" value="1"/>
</dbReference>
<evidence type="ECO:0000259" key="1">
    <source>
        <dbReference type="SMART" id="SM00867"/>
    </source>
</evidence>
<sequence>MYKRAGLGLLMLLLVMIQGCGYLIKPRVTNGLLQLEKGSYTLDQTHVAVLFKINHMGLSTFVGRFNKVNASLEFDPDNIAAAKLSAVIDIASIDVNNPDLEQTLMGNNWFAAERYPQAFFTTKSVTVIDDTSALFVGDLTLRGVTAPVELKVKFNGGGSNLLTGYYTLGFSATSQFERSTFAMDYLIPAIGDQVDIEVFAEFQRR</sequence>
<protein>
    <submittedName>
        <fullName evidence="2">YceI family protein</fullName>
    </submittedName>
</protein>
<dbReference type="Proteomes" id="UP001595555">
    <property type="component" value="Unassembled WGS sequence"/>
</dbReference>
<dbReference type="Pfam" id="PF04264">
    <property type="entry name" value="YceI"/>
    <property type="match status" value="1"/>
</dbReference>
<dbReference type="InterPro" id="IPR036761">
    <property type="entry name" value="TTHA0802/YceI-like_sf"/>
</dbReference>
<dbReference type="EMBL" id="JBHRTF010000004">
    <property type="protein sequence ID" value="MFC3116378.1"/>
    <property type="molecule type" value="Genomic_DNA"/>
</dbReference>
<reference evidence="3" key="1">
    <citation type="journal article" date="2019" name="Int. J. Syst. Evol. Microbiol.">
        <title>The Global Catalogue of Microorganisms (GCM) 10K type strain sequencing project: providing services to taxonomists for standard genome sequencing and annotation.</title>
        <authorList>
            <consortium name="The Broad Institute Genomics Platform"/>
            <consortium name="The Broad Institute Genome Sequencing Center for Infectious Disease"/>
            <person name="Wu L."/>
            <person name="Ma J."/>
        </authorList>
    </citation>
    <scope>NUCLEOTIDE SEQUENCE [LARGE SCALE GENOMIC DNA]</scope>
    <source>
        <strain evidence="3">KCTC 52237</strain>
    </source>
</reference>
<gene>
    <name evidence="2" type="ORF">ACFODX_12470</name>
</gene>
<dbReference type="PROSITE" id="PS51257">
    <property type="entry name" value="PROKAR_LIPOPROTEIN"/>
    <property type="match status" value="1"/>
</dbReference>
<evidence type="ECO:0000313" key="2">
    <source>
        <dbReference type="EMBL" id="MFC3116378.1"/>
    </source>
</evidence>
<evidence type="ECO:0000313" key="3">
    <source>
        <dbReference type="Proteomes" id="UP001595555"/>
    </source>
</evidence>
<proteinExistence type="predicted"/>
<dbReference type="RefSeq" id="WP_378119563.1">
    <property type="nucleotide sequence ID" value="NZ_JBHRTF010000004.1"/>
</dbReference>
<dbReference type="PANTHER" id="PTHR34406">
    <property type="entry name" value="PROTEIN YCEI"/>
    <property type="match status" value="1"/>
</dbReference>
<dbReference type="PANTHER" id="PTHR34406:SF1">
    <property type="entry name" value="PROTEIN YCEI"/>
    <property type="match status" value="1"/>
</dbReference>
<accession>A0ABV7FKL6</accession>
<name>A0ABV7FKL6_9GAMM</name>
<comment type="caution">
    <text evidence="2">The sequence shown here is derived from an EMBL/GenBank/DDBJ whole genome shotgun (WGS) entry which is preliminary data.</text>
</comment>
<organism evidence="2 3">
    <name type="scientific">Cellvibrio fontiphilus</name>
    <dbReference type="NCBI Taxonomy" id="1815559"/>
    <lineage>
        <taxon>Bacteria</taxon>
        <taxon>Pseudomonadati</taxon>
        <taxon>Pseudomonadota</taxon>
        <taxon>Gammaproteobacteria</taxon>
        <taxon>Cellvibrionales</taxon>
        <taxon>Cellvibrionaceae</taxon>
        <taxon>Cellvibrio</taxon>
    </lineage>
</organism>
<keyword evidence="3" id="KW-1185">Reference proteome</keyword>
<feature type="domain" description="Lipid/polyisoprenoid-binding YceI-like" evidence="1">
    <location>
        <begin position="39"/>
        <end position="203"/>
    </location>
</feature>
<dbReference type="InterPro" id="IPR007372">
    <property type="entry name" value="Lipid/polyisoprenoid-bd_YceI"/>
</dbReference>